<dbReference type="AlphaFoldDB" id="A0A8T2API9"/>
<dbReference type="Proteomes" id="UP000694240">
    <property type="component" value="Chromosome 8"/>
</dbReference>
<comment type="caution">
    <text evidence="3">The sequence shown here is derived from an EMBL/GenBank/DDBJ whole genome shotgun (WGS) entry which is preliminary data.</text>
</comment>
<accession>A0A8T2API9</accession>
<reference evidence="3 4" key="1">
    <citation type="submission" date="2020-12" db="EMBL/GenBank/DDBJ databases">
        <title>Concerted genomic and epigenomic changes stabilize Arabidopsis allopolyploids.</title>
        <authorList>
            <person name="Chen Z."/>
        </authorList>
    </citation>
    <scope>NUCLEOTIDE SEQUENCE [LARGE SCALE GENOMIC DNA]</scope>
    <source>
        <strain evidence="3">Allo738</strain>
        <tissue evidence="3">Leaf</tissue>
    </source>
</reference>
<evidence type="ECO:0000313" key="4">
    <source>
        <dbReference type="Proteomes" id="UP000694240"/>
    </source>
</evidence>
<feature type="chain" id="PRO_5035908614" evidence="2">
    <location>
        <begin position="19"/>
        <end position="195"/>
    </location>
</feature>
<keyword evidence="2" id="KW-0732">Signal</keyword>
<proteinExistence type="predicted"/>
<sequence length="195" mass="22464">MLKRELLLGLPFKLLVTCLDLLRDIQMQEVKKQQSLSHSPNTKTSGFTVATGQGFPSDSPRTNRWFKPEIDAPSPIRSIQIEEKAMKDLRRFYSSVKGSVRTKNLTVKMKLFDAHCHLQDKRVIDEASQLISAAFSCRCYQFRSQWNLRERLGLGERDGRDVSFCCSLHWTTSLNLLIPLYLAMKLQEMINCHSI</sequence>
<evidence type="ECO:0000256" key="1">
    <source>
        <dbReference type="SAM" id="MobiDB-lite"/>
    </source>
</evidence>
<feature type="compositionally biased region" description="Polar residues" evidence="1">
    <location>
        <begin position="33"/>
        <end position="62"/>
    </location>
</feature>
<evidence type="ECO:0000313" key="3">
    <source>
        <dbReference type="EMBL" id="KAG7575936.1"/>
    </source>
</evidence>
<evidence type="ECO:0000256" key="2">
    <source>
        <dbReference type="SAM" id="SignalP"/>
    </source>
</evidence>
<gene>
    <name evidence="3" type="ORF">ISN45_Aa03g003860</name>
</gene>
<feature type="signal peptide" evidence="2">
    <location>
        <begin position="1"/>
        <end position="18"/>
    </location>
</feature>
<name>A0A8T2API9_9BRAS</name>
<feature type="region of interest" description="Disordered" evidence="1">
    <location>
        <begin position="32"/>
        <end position="64"/>
    </location>
</feature>
<dbReference type="EMBL" id="JAEFBK010000008">
    <property type="protein sequence ID" value="KAG7575936.1"/>
    <property type="molecule type" value="Genomic_DNA"/>
</dbReference>
<organism evidence="3 4">
    <name type="scientific">Arabidopsis thaliana x Arabidopsis arenosa</name>
    <dbReference type="NCBI Taxonomy" id="1240361"/>
    <lineage>
        <taxon>Eukaryota</taxon>
        <taxon>Viridiplantae</taxon>
        <taxon>Streptophyta</taxon>
        <taxon>Embryophyta</taxon>
        <taxon>Tracheophyta</taxon>
        <taxon>Spermatophyta</taxon>
        <taxon>Magnoliopsida</taxon>
        <taxon>eudicotyledons</taxon>
        <taxon>Gunneridae</taxon>
        <taxon>Pentapetalae</taxon>
        <taxon>rosids</taxon>
        <taxon>malvids</taxon>
        <taxon>Brassicales</taxon>
        <taxon>Brassicaceae</taxon>
        <taxon>Camelineae</taxon>
        <taxon>Arabidopsis</taxon>
    </lineage>
</organism>
<protein>
    <submittedName>
        <fullName evidence="3">Uncharacterized protein</fullName>
    </submittedName>
</protein>
<keyword evidence="4" id="KW-1185">Reference proteome</keyword>